<reference evidence="4 5" key="1">
    <citation type="submission" date="2024-09" db="EMBL/GenBank/DDBJ databases">
        <authorList>
            <person name="Zhang Z.-H."/>
        </authorList>
    </citation>
    <scope>NUCLEOTIDE SEQUENCE [LARGE SCALE GENOMIC DNA]</scope>
    <source>
        <strain evidence="4 5">HHTR114</strain>
    </source>
</reference>
<evidence type="ECO:0000259" key="2">
    <source>
        <dbReference type="Pfam" id="PF04773"/>
    </source>
</evidence>
<evidence type="ECO:0000313" key="5">
    <source>
        <dbReference type="Proteomes" id="UP001596116"/>
    </source>
</evidence>
<dbReference type="Pfam" id="PF16220">
    <property type="entry name" value="DUF4880"/>
    <property type="match status" value="1"/>
</dbReference>
<evidence type="ECO:0000313" key="4">
    <source>
        <dbReference type="EMBL" id="MFC6037364.1"/>
    </source>
</evidence>
<feature type="region of interest" description="Disordered" evidence="1">
    <location>
        <begin position="233"/>
        <end position="257"/>
    </location>
</feature>
<dbReference type="PIRSF" id="PIRSF018266">
    <property type="entry name" value="FecR"/>
    <property type="match status" value="1"/>
</dbReference>
<dbReference type="Gene3D" id="3.55.50.30">
    <property type="match status" value="1"/>
</dbReference>
<keyword evidence="5" id="KW-1185">Reference proteome</keyword>
<dbReference type="InterPro" id="IPR032623">
    <property type="entry name" value="FecR_N"/>
</dbReference>
<sequence>MVDNTGHSDSASRHGAPDGDLSDEAAYWFMQVKLSTPDPETQEQFRQWLRASDDHAEAFALAEESWSSVGEMASEPEVMELRSLALRRSASHRHPRGFEVSRRAAAVAAVGSVFCAATGLWALGKFKNNTYETGIGERRVITLADNSKVTLDAGTKLLVSYTAEARNIQLQRGQAFFEVAKDTLRPFKVVAGDQTIVALGTAFNVEKMPLHTLVTLLEGRVAVHGINKALDHEQNKPSDALPSQQNVAKEQQLSPGEQLSVDERGEAVLRRQVALSQTVAWTRGQLIFEDEPLSSAITRINRYSQTQVIISDQSISEIRISGIFNTGDTAAFVEALSQYFAVDISMQQNGDIQLKRL</sequence>
<protein>
    <submittedName>
        <fullName evidence="4">FecR family protein</fullName>
    </submittedName>
</protein>
<comment type="caution">
    <text evidence="4">The sequence shown here is derived from an EMBL/GenBank/DDBJ whole genome shotgun (WGS) entry which is preliminary data.</text>
</comment>
<gene>
    <name evidence="4" type="ORF">ACFMB1_17540</name>
</gene>
<evidence type="ECO:0000256" key="1">
    <source>
        <dbReference type="SAM" id="MobiDB-lite"/>
    </source>
</evidence>
<feature type="compositionally biased region" description="Polar residues" evidence="1">
    <location>
        <begin position="241"/>
        <end position="257"/>
    </location>
</feature>
<name>A0ABW1KZN4_9PROT</name>
<dbReference type="PANTHER" id="PTHR30273:SF2">
    <property type="entry name" value="PROTEIN FECR"/>
    <property type="match status" value="1"/>
</dbReference>
<feature type="domain" description="FecR N-terminal" evidence="3">
    <location>
        <begin position="23"/>
        <end position="63"/>
    </location>
</feature>
<dbReference type="EMBL" id="JBHPON010000003">
    <property type="protein sequence ID" value="MFC6037364.1"/>
    <property type="molecule type" value="Genomic_DNA"/>
</dbReference>
<dbReference type="Pfam" id="PF04773">
    <property type="entry name" value="FecR"/>
    <property type="match status" value="1"/>
</dbReference>
<dbReference type="RefSeq" id="WP_379881240.1">
    <property type="nucleotide sequence ID" value="NZ_JBHPON010000003.1"/>
</dbReference>
<feature type="domain" description="FecR protein" evidence="2">
    <location>
        <begin position="130"/>
        <end position="221"/>
    </location>
</feature>
<dbReference type="Proteomes" id="UP001596116">
    <property type="component" value="Unassembled WGS sequence"/>
</dbReference>
<dbReference type="PANTHER" id="PTHR30273">
    <property type="entry name" value="PERIPLASMIC SIGNAL SENSOR AND SIGMA FACTOR ACTIVATOR FECR-RELATED"/>
    <property type="match status" value="1"/>
</dbReference>
<evidence type="ECO:0000259" key="3">
    <source>
        <dbReference type="Pfam" id="PF16220"/>
    </source>
</evidence>
<proteinExistence type="predicted"/>
<dbReference type="InterPro" id="IPR006860">
    <property type="entry name" value="FecR"/>
</dbReference>
<accession>A0ABW1KZN4</accession>
<dbReference type="Gene3D" id="2.60.120.1440">
    <property type="match status" value="1"/>
</dbReference>
<organism evidence="4 5">
    <name type="scientific">Hyphococcus aureus</name>
    <dbReference type="NCBI Taxonomy" id="2666033"/>
    <lineage>
        <taxon>Bacteria</taxon>
        <taxon>Pseudomonadati</taxon>
        <taxon>Pseudomonadota</taxon>
        <taxon>Alphaproteobacteria</taxon>
        <taxon>Parvularculales</taxon>
        <taxon>Parvularculaceae</taxon>
        <taxon>Hyphococcus</taxon>
    </lineage>
</organism>
<dbReference type="InterPro" id="IPR012373">
    <property type="entry name" value="Ferrdict_sens_TM"/>
</dbReference>